<dbReference type="GO" id="GO:0003677">
    <property type="term" value="F:DNA binding"/>
    <property type="evidence" value="ECO:0007669"/>
    <property type="project" value="InterPro"/>
</dbReference>
<dbReference type="GO" id="GO:0006313">
    <property type="term" value="P:DNA transposition"/>
    <property type="evidence" value="ECO:0007669"/>
    <property type="project" value="InterPro"/>
</dbReference>
<dbReference type="AlphaFoldDB" id="A0A844H2B9"/>
<gene>
    <name evidence="1" type="ORF">GL279_10475</name>
</gene>
<dbReference type="InterPro" id="IPR002514">
    <property type="entry name" value="Transposase_8"/>
</dbReference>
<reference evidence="1 2" key="1">
    <citation type="submission" date="2019-11" db="EMBL/GenBank/DDBJ databases">
        <authorList>
            <person name="Dong K."/>
        </authorList>
    </citation>
    <scope>NUCLEOTIDE SEQUENCE [LARGE SCALE GENOMIC DNA]</scope>
    <source>
        <strain evidence="1 2">JCM 17370</strain>
    </source>
</reference>
<dbReference type="SUPFAM" id="SSF46689">
    <property type="entry name" value="Homeodomain-like"/>
    <property type="match status" value="1"/>
</dbReference>
<organism evidence="1 2">
    <name type="scientific">Paracoccus limosus</name>
    <dbReference type="NCBI Taxonomy" id="913252"/>
    <lineage>
        <taxon>Bacteria</taxon>
        <taxon>Pseudomonadati</taxon>
        <taxon>Pseudomonadota</taxon>
        <taxon>Alphaproteobacteria</taxon>
        <taxon>Rhodobacterales</taxon>
        <taxon>Paracoccaceae</taxon>
        <taxon>Paracoccus</taxon>
    </lineage>
</organism>
<sequence length="115" mass="13265">MMKPMKFTDEFLRDAVAQITEHGYLAKEVSKRLRVSTHSLYAWKRKFAKPVWGEGERDAEIRRLQHDWRGVGGARYPEKATAYFAMRRACASCQVDFTPSCRDQRASEHGKTGPD</sequence>
<dbReference type="InterPro" id="IPR009057">
    <property type="entry name" value="Homeodomain-like_sf"/>
</dbReference>
<dbReference type="OrthoDB" id="9803878at2"/>
<comment type="caution">
    <text evidence="1">The sequence shown here is derived from an EMBL/GenBank/DDBJ whole genome shotgun (WGS) entry which is preliminary data.</text>
</comment>
<dbReference type="GO" id="GO:0004803">
    <property type="term" value="F:transposase activity"/>
    <property type="evidence" value="ECO:0007669"/>
    <property type="project" value="InterPro"/>
</dbReference>
<evidence type="ECO:0000313" key="1">
    <source>
        <dbReference type="EMBL" id="MTH35026.1"/>
    </source>
</evidence>
<name>A0A844H2B9_9RHOB</name>
<evidence type="ECO:0000313" key="2">
    <source>
        <dbReference type="Proteomes" id="UP000442533"/>
    </source>
</evidence>
<dbReference type="Pfam" id="PF01527">
    <property type="entry name" value="HTH_Tnp_1"/>
    <property type="match status" value="1"/>
</dbReference>
<protein>
    <submittedName>
        <fullName evidence="1">Transposase</fullName>
    </submittedName>
</protein>
<proteinExistence type="predicted"/>
<accession>A0A844H2B9</accession>
<dbReference type="EMBL" id="WMIF01000012">
    <property type="protein sequence ID" value="MTH35026.1"/>
    <property type="molecule type" value="Genomic_DNA"/>
</dbReference>
<keyword evidence="2" id="KW-1185">Reference proteome</keyword>
<dbReference type="Proteomes" id="UP000442533">
    <property type="component" value="Unassembled WGS sequence"/>
</dbReference>